<dbReference type="GeneID" id="98399306"/>
<dbReference type="RefSeq" id="WP_150985373.1">
    <property type="nucleotide sequence ID" value="NZ_CP062803.1"/>
</dbReference>
<sequence length="78" mass="8681">MRSDGWSETLIQQTRSMLQTLPLTADGYVALKNSDGRFGRVSLNDLVAGEYAVEDRSTGELRRYASVDELIADGWVID</sequence>
<accession>A0A643FXA8</accession>
<protein>
    <submittedName>
        <fullName evidence="1">Uncharacterized protein</fullName>
    </submittedName>
</protein>
<evidence type="ECO:0000313" key="2">
    <source>
        <dbReference type="Proteomes" id="UP000397656"/>
    </source>
</evidence>
<organism evidence="1 2">
    <name type="scientific">Cupriavidus basilensis</name>
    <dbReference type="NCBI Taxonomy" id="68895"/>
    <lineage>
        <taxon>Bacteria</taxon>
        <taxon>Pseudomonadati</taxon>
        <taxon>Pseudomonadota</taxon>
        <taxon>Betaproteobacteria</taxon>
        <taxon>Burkholderiales</taxon>
        <taxon>Burkholderiaceae</taxon>
        <taxon>Cupriavidus</taxon>
    </lineage>
</organism>
<gene>
    <name evidence="1" type="ORF">F7R26_000250</name>
</gene>
<evidence type="ECO:0000313" key="1">
    <source>
        <dbReference type="EMBL" id="QOT76584.1"/>
    </source>
</evidence>
<reference evidence="1 2" key="1">
    <citation type="submission" date="2020-10" db="EMBL/GenBank/DDBJ databases">
        <title>Complete genome sequence of Cupriavidus basilensis CCUG 49340T.</title>
        <authorList>
            <person name="Salva-Serra F."/>
            <person name="Donoso R.A."/>
            <person name="Cho K.H."/>
            <person name="Yoo J.A."/>
            <person name="Lee K."/>
            <person name="Yoon S.-H."/>
            <person name="Perez-Pantoja D."/>
            <person name="Moore E.R.B."/>
        </authorList>
    </citation>
    <scope>NUCLEOTIDE SEQUENCE [LARGE SCALE GENOMIC DNA]</scope>
    <source>
        <strain evidence="2">CCUG 49340</strain>
    </source>
</reference>
<dbReference type="Proteomes" id="UP000397656">
    <property type="component" value="Chromosome 1"/>
</dbReference>
<proteinExistence type="predicted"/>
<dbReference type="EMBL" id="CP062803">
    <property type="protein sequence ID" value="QOT76584.1"/>
    <property type="molecule type" value="Genomic_DNA"/>
</dbReference>
<name>A0A643FXA8_9BURK</name>
<dbReference type="AlphaFoldDB" id="A0A643FXA8"/>